<dbReference type="SUPFAM" id="SSF53822">
    <property type="entry name" value="Periplasmic binding protein-like I"/>
    <property type="match status" value="1"/>
</dbReference>
<proteinExistence type="predicted"/>
<reference evidence="5 6" key="1">
    <citation type="submission" date="2019-11" db="EMBL/GenBank/DDBJ databases">
        <title>Genome analysis of Rhizobacterium cereale a novel genus and species isolated from maize roots in North Spain.</title>
        <authorList>
            <person name="Menendez E."/>
            <person name="Flores-Felix J.D."/>
            <person name="Ramirez-Bahena M.-H."/>
            <person name="Igual J.M."/>
            <person name="Garcia-Fraile P."/>
            <person name="Peix A."/>
            <person name="Velazquez E."/>
        </authorList>
    </citation>
    <scope>NUCLEOTIDE SEQUENCE [LARGE SCALE GENOMIC DNA]</scope>
    <source>
        <strain evidence="5 6">RZME27</strain>
    </source>
</reference>
<evidence type="ECO:0000313" key="5">
    <source>
        <dbReference type="EMBL" id="MQY46326.1"/>
    </source>
</evidence>
<keyword evidence="2" id="KW-0238">DNA-binding</keyword>
<organism evidence="5 6">
    <name type="scientific">Endobacterium cereale</name>
    <dbReference type="NCBI Taxonomy" id="2663029"/>
    <lineage>
        <taxon>Bacteria</taxon>
        <taxon>Pseudomonadati</taxon>
        <taxon>Pseudomonadota</taxon>
        <taxon>Alphaproteobacteria</taxon>
        <taxon>Hyphomicrobiales</taxon>
        <taxon>Rhizobiaceae</taxon>
        <taxon>Endobacterium</taxon>
    </lineage>
</organism>
<protein>
    <recommendedName>
        <fullName evidence="4">Transcriptional regulator LacI/GalR-like sensor domain-containing protein</fullName>
    </recommendedName>
</protein>
<dbReference type="GO" id="GO:0003677">
    <property type="term" value="F:DNA binding"/>
    <property type="evidence" value="ECO:0007669"/>
    <property type="project" value="UniProtKB-KW"/>
</dbReference>
<keyword evidence="3" id="KW-0804">Transcription</keyword>
<evidence type="ECO:0000313" key="6">
    <source>
        <dbReference type="Proteomes" id="UP000435138"/>
    </source>
</evidence>
<feature type="domain" description="Transcriptional regulator LacI/GalR-like sensor" evidence="4">
    <location>
        <begin position="2"/>
        <end position="60"/>
    </location>
</feature>
<sequence>MVGFGDPEFSAYLCPGLTTVRIDRRAIGRLAAEAILARIDGREIATIVDVGFQLIEREST</sequence>
<dbReference type="InterPro" id="IPR046335">
    <property type="entry name" value="LacI/GalR-like_sensor"/>
</dbReference>
<dbReference type="Proteomes" id="UP000435138">
    <property type="component" value="Unassembled WGS sequence"/>
</dbReference>
<dbReference type="Pfam" id="PF13377">
    <property type="entry name" value="Peripla_BP_3"/>
    <property type="match status" value="1"/>
</dbReference>
<dbReference type="AlphaFoldDB" id="A0A6A8AAR6"/>
<evidence type="ECO:0000256" key="1">
    <source>
        <dbReference type="ARBA" id="ARBA00023015"/>
    </source>
</evidence>
<dbReference type="InterPro" id="IPR028082">
    <property type="entry name" value="Peripla_BP_I"/>
</dbReference>
<gene>
    <name evidence="5" type="ORF">GAO09_09725</name>
</gene>
<accession>A0A6A8AAR6</accession>
<dbReference type="EMBL" id="WIXI01000040">
    <property type="protein sequence ID" value="MQY46326.1"/>
    <property type="molecule type" value="Genomic_DNA"/>
</dbReference>
<keyword evidence="1" id="KW-0805">Transcription regulation</keyword>
<evidence type="ECO:0000256" key="2">
    <source>
        <dbReference type="ARBA" id="ARBA00023125"/>
    </source>
</evidence>
<dbReference type="Gene3D" id="3.40.50.2300">
    <property type="match status" value="1"/>
</dbReference>
<evidence type="ECO:0000256" key="3">
    <source>
        <dbReference type="ARBA" id="ARBA00023163"/>
    </source>
</evidence>
<comment type="caution">
    <text evidence="5">The sequence shown here is derived from an EMBL/GenBank/DDBJ whole genome shotgun (WGS) entry which is preliminary data.</text>
</comment>
<keyword evidence="6" id="KW-1185">Reference proteome</keyword>
<name>A0A6A8AAR6_9HYPH</name>
<evidence type="ECO:0000259" key="4">
    <source>
        <dbReference type="Pfam" id="PF13377"/>
    </source>
</evidence>